<evidence type="ECO:0000256" key="2">
    <source>
        <dbReference type="ARBA" id="ARBA00023002"/>
    </source>
</evidence>
<name>A0A1I3Y2J3_9HYPH</name>
<evidence type="ECO:0000313" key="3">
    <source>
        <dbReference type="EMBL" id="SFK26064.1"/>
    </source>
</evidence>
<dbReference type="EMBL" id="FOSK01000003">
    <property type="protein sequence ID" value="SFK26064.1"/>
    <property type="molecule type" value="Genomic_DNA"/>
</dbReference>
<dbReference type="PANTHER" id="PTHR44196:SF1">
    <property type="entry name" value="DEHYDROGENASE_REDUCTASE SDR FAMILY MEMBER 7B"/>
    <property type="match status" value="1"/>
</dbReference>
<organism evidence="3 4">
    <name type="scientific">Pseudovibrio ascidiaceicola</name>
    <dbReference type="NCBI Taxonomy" id="285279"/>
    <lineage>
        <taxon>Bacteria</taxon>
        <taxon>Pseudomonadati</taxon>
        <taxon>Pseudomonadota</taxon>
        <taxon>Alphaproteobacteria</taxon>
        <taxon>Hyphomicrobiales</taxon>
        <taxon>Stappiaceae</taxon>
        <taxon>Pseudovibrio</taxon>
    </lineage>
</organism>
<dbReference type="Proteomes" id="UP000199598">
    <property type="component" value="Unassembled WGS sequence"/>
</dbReference>
<dbReference type="InterPro" id="IPR002347">
    <property type="entry name" value="SDR_fam"/>
</dbReference>
<protein>
    <submittedName>
        <fullName evidence="3">Short-chain dehydrogenase</fullName>
    </submittedName>
</protein>
<dbReference type="Pfam" id="PF00106">
    <property type="entry name" value="adh_short"/>
    <property type="match status" value="1"/>
</dbReference>
<proteinExistence type="inferred from homology"/>
<keyword evidence="2" id="KW-0560">Oxidoreductase</keyword>
<comment type="similarity">
    <text evidence="1">Belongs to the short-chain dehydrogenases/reductases (SDR) family.</text>
</comment>
<gene>
    <name evidence="3" type="ORF">SAMN04488518_103320</name>
</gene>
<comment type="caution">
    <text evidence="3">The sequence shown here is derived from an EMBL/GenBank/DDBJ whole genome shotgun (WGS) entry which is preliminary data.</text>
</comment>
<keyword evidence="4" id="KW-1185">Reference proteome</keyword>
<dbReference type="InterPro" id="IPR036291">
    <property type="entry name" value="NAD(P)-bd_dom_sf"/>
</dbReference>
<evidence type="ECO:0000313" key="4">
    <source>
        <dbReference type="Proteomes" id="UP000199598"/>
    </source>
</evidence>
<reference evidence="3 4" key="1">
    <citation type="submission" date="2016-10" db="EMBL/GenBank/DDBJ databases">
        <authorList>
            <person name="Varghese N."/>
            <person name="Submissions S."/>
        </authorList>
    </citation>
    <scope>NUCLEOTIDE SEQUENCE [LARGE SCALE GENOMIC DNA]</scope>
    <source>
        <strain evidence="3 4">DSM 16392</strain>
    </source>
</reference>
<dbReference type="Gene3D" id="3.40.50.720">
    <property type="entry name" value="NAD(P)-binding Rossmann-like Domain"/>
    <property type="match status" value="1"/>
</dbReference>
<dbReference type="PANTHER" id="PTHR44196">
    <property type="entry name" value="DEHYDROGENASE/REDUCTASE SDR FAMILY MEMBER 7B"/>
    <property type="match status" value="1"/>
</dbReference>
<accession>A0A1I3Y2J3</accession>
<dbReference type="SUPFAM" id="SSF51735">
    <property type="entry name" value="NAD(P)-binding Rossmann-fold domains"/>
    <property type="match status" value="1"/>
</dbReference>
<dbReference type="PRINTS" id="PR00081">
    <property type="entry name" value="GDHRDH"/>
</dbReference>
<sequence>MTSQEKTIWIIGATSGIGKELCKLYADDGWQVVVSGRRVGRLEVLKETYAGVTSLPLDVTDNEQIVQAAHDFGENASLPDLTLYCAGVFHIGGLSTLTDDVCVNAMDTNYFGAVRTIHNLFPLLKERGSGQIAIISSLSGYGGLPYAASYGPTKAALINLCEALRPSFDRANLSLSVINPGFVKTAMTENSKLPMPFIVSAEGAAKRIKKGLDRKSFEIAFPFPLVAALKLLRFVPYWAYFRLVALTAGKRNSS</sequence>
<evidence type="ECO:0000256" key="1">
    <source>
        <dbReference type="ARBA" id="ARBA00006484"/>
    </source>
</evidence>
<dbReference type="RefSeq" id="WP_093518396.1">
    <property type="nucleotide sequence ID" value="NZ_FOSK01000003.1"/>
</dbReference>